<dbReference type="Proteomes" id="UP000184221">
    <property type="component" value="Unassembled WGS sequence"/>
</dbReference>
<gene>
    <name evidence="2" type="ORF">SAMN05443551_3753</name>
</gene>
<feature type="signal peptide" evidence="1">
    <location>
        <begin position="1"/>
        <end position="21"/>
    </location>
</feature>
<reference evidence="2 3" key="1">
    <citation type="submission" date="2016-11" db="EMBL/GenBank/DDBJ databases">
        <authorList>
            <person name="Jaros S."/>
            <person name="Januszkiewicz K."/>
            <person name="Wedrychowicz H."/>
        </authorList>
    </citation>
    <scope>NUCLEOTIDE SEQUENCE [LARGE SCALE GENOMIC DNA]</scope>
    <source>
        <strain evidence="2 3">DSM 29431</strain>
    </source>
</reference>
<keyword evidence="1" id="KW-0732">Signal</keyword>
<evidence type="ECO:0000256" key="1">
    <source>
        <dbReference type="SAM" id="SignalP"/>
    </source>
</evidence>
<organism evidence="2 3">
    <name type="scientific">Marivita hallyeonensis</name>
    <dbReference type="NCBI Taxonomy" id="996342"/>
    <lineage>
        <taxon>Bacteria</taxon>
        <taxon>Pseudomonadati</taxon>
        <taxon>Pseudomonadota</taxon>
        <taxon>Alphaproteobacteria</taxon>
        <taxon>Rhodobacterales</taxon>
        <taxon>Roseobacteraceae</taxon>
        <taxon>Marivita</taxon>
    </lineage>
</organism>
<evidence type="ECO:0008006" key="4">
    <source>
        <dbReference type="Google" id="ProtNLM"/>
    </source>
</evidence>
<dbReference type="AlphaFoldDB" id="A0A1M5X5C7"/>
<sequence length="176" mass="19213">MRRFFSILVFCLGTSAAAAQEAPQSEPPMTFVRMAEIISQLDEDARVQGNVIELTLADVPVMVIADPVADRMRAMVPIRSADGLDADELMRLMQANFDTALDARYAVAQGRLWGTFIHPMSPLEQNQLISALAQTVTVALTYGQAYSSGALSFGGGDSRGIYEDILRDLLERGEEL</sequence>
<name>A0A1M5X5C7_9RHOB</name>
<accession>A0A1M5X5C7</accession>
<evidence type="ECO:0000313" key="2">
    <source>
        <dbReference type="EMBL" id="SHH95025.1"/>
    </source>
</evidence>
<dbReference type="OrthoDB" id="571431at2"/>
<evidence type="ECO:0000313" key="3">
    <source>
        <dbReference type="Proteomes" id="UP000184221"/>
    </source>
</evidence>
<feature type="chain" id="PRO_5012567690" description="Sensory transduction regulator" evidence="1">
    <location>
        <begin position="22"/>
        <end position="176"/>
    </location>
</feature>
<protein>
    <recommendedName>
        <fullName evidence="4">Sensory transduction regulator</fullName>
    </recommendedName>
</protein>
<dbReference type="SUPFAM" id="SSF69635">
    <property type="entry name" value="Type III secretory system chaperone-like"/>
    <property type="match status" value="1"/>
</dbReference>
<dbReference type="STRING" id="996342.SAMN05443551_3753"/>
<proteinExistence type="predicted"/>
<keyword evidence="3" id="KW-1185">Reference proteome</keyword>
<dbReference type="EMBL" id="FQXC01000005">
    <property type="protein sequence ID" value="SHH95025.1"/>
    <property type="molecule type" value="Genomic_DNA"/>
</dbReference>